<evidence type="ECO:0000313" key="2">
    <source>
        <dbReference type="Proteomes" id="UP000616151"/>
    </source>
</evidence>
<accession>A0ACC5RC69</accession>
<organism evidence="1 2">
    <name type="scientific">Taklimakanibacter albus</name>
    <dbReference type="NCBI Taxonomy" id="2800327"/>
    <lineage>
        <taxon>Bacteria</taxon>
        <taxon>Pseudomonadati</taxon>
        <taxon>Pseudomonadota</taxon>
        <taxon>Alphaproteobacteria</taxon>
        <taxon>Hyphomicrobiales</taxon>
        <taxon>Aestuariivirgaceae</taxon>
        <taxon>Taklimakanibacter</taxon>
    </lineage>
</organism>
<evidence type="ECO:0000313" key="1">
    <source>
        <dbReference type="EMBL" id="MBK1870260.1"/>
    </source>
</evidence>
<sequence length="243" mass="26387">MSGLSRFLSVLRCFTEAKANWTVPELAEAIGVPASTVYRTVRELVAQGFLEPSTEAHYRLGSAFIEFDRMIRLTDPLVKVGSPLLRDLVAEVRHPCVAVLARLYGDRVICAADERYDGAELPTSYERGRPMPLTRGATSKTILSQLPGRRLKKLLADADADAPAKLSGELAAIRKRGHCITRGEVDKGLVGIAVPVSNSELAISASLSLVVSDATLDERLERRLVLLLVSAADLLSQALRRLA</sequence>
<proteinExistence type="predicted"/>
<comment type="caution">
    <text evidence="1">The sequence shown here is derived from an EMBL/GenBank/DDBJ whole genome shotgun (WGS) entry which is preliminary data.</text>
</comment>
<dbReference type="EMBL" id="JAENHL010000008">
    <property type="protein sequence ID" value="MBK1870260.1"/>
    <property type="molecule type" value="Genomic_DNA"/>
</dbReference>
<dbReference type="Proteomes" id="UP000616151">
    <property type="component" value="Unassembled WGS sequence"/>
</dbReference>
<name>A0ACC5RC69_9HYPH</name>
<gene>
    <name evidence="1" type="ORF">JHL16_28110</name>
</gene>
<reference evidence="1" key="1">
    <citation type="submission" date="2021-01" db="EMBL/GenBank/DDBJ databases">
        <authorList>
            <person name="Sun Q."/>
        </authorList>
    </citation>
    <scope>NUCLEOTIDE SEQUENCE</scope>
    <source>
        <strain evidence="1">YIM B02566</strain>
    </source>
</reference>
<protein>
    <submittedName>
        <fullName evidence="1">Helix-turn-helix domain-containing protein</fullName>
    </submittedName>
</protein>
<keyword evidence="2" id="KW-1185">Reference proteome</keyword>